<keyword evidence="3" id="KW-1185">Reference proteome</keyword>
<dbReference type="RefSeq" id="WP_007095430.1">
    <property type="nucleotide sequence ID" value="NZ_CP142125.1"/>
</dbReference>
<dbReference type="Proteomes" id="UP000002945">
    <property type="component" value="Unassembled WGS sequence"/>
</dbReference>
<dbReference type="InterPro" id="IPR036291">
    <property type="entry name" value="NAD(P)-bd_dom_sf"/>
</dbReference>
<feature type="domain" description="NAD-dependent epimerase/dehydratase" evidence="1">
    <location>
        <begin position="2"/>
        <end position="236"/>
    </location>
</feature>
<organism evidence="2 3">
    <name type="scientific">Kordia algicida OT-1</name>
    <dbReference type="NCBI Taxonomy" id="391587"/>
    <lineage>
        <taxon>Bacteria</taxon>
        <taxon>Pseudomonadati</taxon>
        <taxon>Bacteroidota</taxon>
        <taxon>Flavobacteriia</taxon>
        <taxon>Flavobacteriales</taxon>
        <taxon>Flavobacteriaceae</taxon>
        <taxon>Kordia</taxon>
    </lineage>
</organism>
<evidence type="ECO:0000259" key="1">
    <source>
        <dbReference type="Pfam" id="PF01370"/>
    </source>
</evidence>
<proteinExistence type="predicted"/>
<dbReference type="OrthoDB" id="596910at2"/>
<dbReference type="EMBL" id="ABIB01000001">
    <property type="protein sequence ID" value="EDP98417.1"/>
    <property type="molecule type" value="Genomic_DNA"/>
</dbReference>
<dbReference type="AlphaFoldDB" id="A9DKW6"/>
<dbReference type="SUPFAM" id="SSF51735">
    <property type="entry name" value="NAD(P)-binding Rossmann-fold domains"/>
    <property type="match status" value="1"/>
</dbReference>
<dbReference type="PANTHER" id="PTHR48079">
    <property type="entry name" value="PROTEIN YEEZ"/>
    <property type="match status" value="1"/>
</dbReference>
<dbReference type="STRING" id="391587.KAOT1_14407"/>
<dbReference type="GO" id="GO:0004029">
    <property type="term" value="F:aldehyde dehydrogenase (NAD+) activity"/>
    <property type="evidence" value="ECO:0007669"/>
    <property type="project" value="TreeGrafter"/>
</dbReference>
<dbReference type="InterPro" id="IPR001509">
    <property type="entry name" value="Epimerase_deHydtase"/>
</dbReference>
<dbReference type="GO" id="GO:0005737">
    <property type="term" value="C:cytoplasm"/>
    <property type="evidence" value="ECO:0007669"/>
    <property type="project" value="TreeGrafter"/>
</dbReference>
<protein>
    <submittedName>
        <fullName evidence="2">Nucleoside-diphosphate-sugar epimerase</fullName>
    </submittedName>
</protein>
<dbReference type="InterPro" id="IPR051783">
    <property type="entry name" value="NAD(P)-dependent_oxidoreduct"/>
</dbReference>
<accession>A9DKW6</accession>
<dbReference type="HOGENOM" id="CLU_007383_6_0_10"/>
<evidence type="ECO:0000313" key="2">
    <source>
        <dbReference type="EMBL" id="EDP98417.1"/>
    </source>
</evidence>
<dbReference type="PANTHER" id="PTHR48079:SF6">
    <property type="entry name" value="NAD(P)-BINDING DOMAIN-CONTAINING PROTEIN-RELATED"/>
    <property type="match status" value="1"/>
</dbReference>
<gene>
    <name evidence="2" type="ORF">KAOT1_14407</name>
</gene>
<dbReference type="eggNOG" id="COG0451">
    <property type="taxonomic scope" value="Bacteria"/>
</dbReference>
<comment type="caution">
    <text evidence="2">The sequence shown here is derived from an EMBL/GenBank/DDBJ whole genome shotgun (WGS) entry which is preliminary data.</text>
</comment>
<dbReference type="Pfam" id="PF01370">
    <property type="entry name" value="Epimerase"/>
    <property type="match status" value="1"/>
</dbReference>
<evidence type="ECO:0000313" key="3">
    <source>
        <dbReference type="Proteomes" id="UP000002945"/>
    </source>
</evidence>
<reference evidence="2 3" key="1">
    <citation type="journal article" date="2011" name="J. Bacteriol.">
        <title>Genome sequence of the algicidal bacterium Kordia algicida OT-1.</title>
        <authorList>
            <person name="Lee H.S."/>
            <person name="Kang S.G."/>
            <person name="Kwon K.K."/>
            <person name="Lee J.H."/>
            <person name="Kim S.J."/>
        </authorList>
    </citation>
    <scope>NUCLEOTIDE SEQUENCE [LARGE SCALE GENOMIC DNA]</scope>
    <source>
        <strain evidence="2 3">OT-1</strain>
    </source>
</reference>
<dbReference type="Gene3D" id="3.40.50.720">
    <property type="entry name" value="NAD(P)-binding Rossmann-like Domain"/>
    <property type="match status" value="1"/>
</dbReference>
<name>A9DKW6_9FLAO</name>
<sequence>MILVTGGTGLVGAHLLAYLAKTETKIKAIYRTIDKLEAVKKVFSYYFDEVAPFFEKIDWHKADVTDIPSLEAVFSEVTHVYHVAALISFDPKDFDALRKINIEGTANIVNLCISYGVKKLCFVSSVAAVGENEDPTIPITEETHWNPEADNNVYAISKYGSEMEVWRGSQEGLDIVIVNPAIILGAGFWRSGSGSLIRTVAKGLKYYTSGILSFVDVKDVVSVMIQLMHSDIKNERFVLVAENWSLKKFTQTTAKALNVKVPQKEASSFLVGIAWRVDWWRQFFTGKRRKLTKQTAKSIQSQSFYDSSKIQKALNFTFILVEESIARVAKRYKED</sequence>